<dbReference type="Gene3D" id="3.40.190.10">
    <property type="entry name" value="Periplasmic binding protein-like II"/>
    <property type="match status" value="2"/>
</dbReference>
<organism evidence="4 5">
    <name type="scientific">Vogesella aquatica</name>
    <dbReference type="NCBI Taxonomy" id="2984206"/>
    <lineage>
        <taxon>Bacteria</taxon>
        <taxon>Pseudomonadati</taxon>
        <taxon>Pseudomonadota</taxon>
        <taxon>Betaproteobacteria</taxon>
        <taxon>Neisseriales</taxon>
        <taxon>Chromobacteriaceae</taxon>
        <taxon>Vogesella</taxon>
    </lineage>
</organism>
<dbReference type="EMBL" id="JAQQLF010000030">
    <property type="protein sequence ID" value="MDC7719042.1"/>
    <property type="molecule type" value="Genomic_DNA"/>
</dbReference>
<comment type="caution">
    <text evidence="4">The sequence shown here is derived from an EMBL/GenBank/DDBJ whole genome shotgun (WGS) entry which is preliminary data.</text>
</comment>
<dbReference type="RefSeq" id="WP_272753234.1">
    <property type="nucleotide sequence ID" value="NZ_JAQQLF010000030.1"/>
</dbReference>
<dbReference type="Pfam" id="PF00497">
    <property type="entry name" value="SBP_bac_3"/>
    <property type="match status" value="1"/>
</dbReference>
<evidence type="ECO:0000259" key="3">
    <source>
        <dbReference type="SMART" id="SM00062"/>
    </source>
</evidence>
<dbReference type="SUPFAM" id="SSF53850">
    <property type="entry name" value="Periplasmic binding protein-like II"/>
    <property type="match status" value="1"/>
</dbReference>
<protein>
    <submittedName>
        <fullName evidence="4">Transporter substrate-binding domain-containing protein</fullName>
    </submittedName>
</protein>
<feature type="domain" description="Solute-binding protein family 3/N-terminal" evidence="3">
    <location>
        <begin position="19"/>
        <end position="245"/>
    </location>
</feature>
<feature type="chain" id="PRO_5046980499" evidence="2">
    <location>
        <begin position="18"/>
        <end position="251"/>
    </location>
</feature>
<proteinExistence type="predicted"/>
<dbReference type="PANTHER" id="PTHR35936:SF25">
    <property type="entry name" value="ABC TRANSPORTER SUBSTRATE-BINDING PROTEIN"/>
    <property type="match status" value="1"/>
</dbReference>
<dbReference type="SMART" id="SM00062">
    <property type="entry name" value="PBPb"/>
    <property type="match status" value="1"/>
</dbReference>
<reference evidence="4 5" key="1">
    <citation type="submission" date="2023-01" db="EMBL/GenBank/DDBJ databases">
        <title>Novel species of the genus Vogesella isolated from rivers.</title>
        <authorList>
            <person name="Lu H."/>
        </authorList>
    </citation>
    <scope>NUCLEOTIDE SEQUENCE [LARGE SCALE GENOMIC DNA]</scope>
    <source>
        <strain evidence="4 5">DC21W</strain>
    </source>
</reference>
<keyword evidence="5" id="KW-1185">Reference proteome</keyword>
<evidence type="ECO:0000313" key="4">
    <source>
        <dbReference type="EMBL" id="MDC7719042.1"/>
    </source>
</evidence>
<evidence type="ECO:0000256" key="2">
    <source>
        <dbReference type="SAM" id="SignalP"/>
    </source>
</evidence>
<evidence type="ECO:0000256" key="1">
    <source>
        <dbReference type="ARBA" id="ARBA00022729"/>
    </source>
</evidence>
<evidence type="ECO:0000313" key="5">
    <source>
        <dbReference type="Proteomes" id="UP001219956"/>
    </source>
</evidence>
<feature type="signal peptide" evidence="2">
    <location>
        <begin position="1"/>
        <end position="17"/>
    </location>
</feature>
<dbReference type="InterPro" id="IPR001638">
    <property type="entry name" value="Solute-binding_3/MltF_N"/>
</dbReference>
<dbReference type="Proteomes" id="UP001219956">
    <property type="component" value="Unassembled WGS sequence"/>
</dbReference>
<sequence>MPLFLLVLVMLAPPAQAQRLVFAFNTAEPYKVLDAAGRPAGAYVDIIRELARRSQLVLEIEQVPLKRVLAMMETGSADISIGVKGGPDRDAYLEFIDPPFAPGSRTVVLQRSNDPRVPQRYEDLLPLSVGVVEGVHYFPQFDADNRMRRDAAPTIDMALRKLLAKRFDVLLINALQAQGELRESRYRGLYRQARVSFEFGGQRRIAISRHSVVAQQLKGVLSQQLAAMVKDGTIRRLLAKADAEMAIRPLP</sequence>
<gene>
    <name evidence="4" type="ORF">PQU95_17710</name>
</gene>
<accession>A0ABT5J2Z7</accession>
<dbReference type="PANTHER" id="PTHR35936">
    <property type="entry name" value="MEMBRANE-BOUND LYTIC MUREIN TRANSGLYCOSYLASE F"/>
    <property type="match status" value="1"/>
</dbReference>
<keyword evidence="1 2" id="KW-0732">Signal</keyword>
<name>A0ABT5J2Z7_9NEIS</name>